<feature type="non-terminal residue" evidence="1">
    <location>
        <position position="57"/>
    </location>
</feature>
<dbReference type="AlphaFoldDB" id="A0AAD8EFG4"/>
<gene>
    <name evidence="1" type="ORF">L9F63_018230</name>
</gene>
<accession>A0AAD8EFG4</accession>
<feature type="non-terminal residue" evidence="1">
    <location>
        <position position="1"/>
    </location>
</feature>
<proteinExistence type="predicted"/>
<dbReference type="Proteomes" id="UP001233999">
    <property type="component" value="Unassembled WGS sequence"/>
</dbReference>
<protein>
    <submittedName>
        <fullName evidence="1">Uncharacterized protein</fullName>
    </submittedName>
</protein>
<evidence type="ECO:0000313" key="2">
    <source>
        <dbReference type="Proteomes" id="UP001233999"/>
    </source>
</evidence>
<reference evidence="1" key="2">
    <citation type="submission" date="2023-05" db="EMBL/GenBank/DDBJ databases">
        <authorList>
            <person name="Fouks B."/>
        </authorList>
    </citation>
    <scope>NUCLEOTIDE SEQUENCE</scope>
    <source>
        <strain evidence="1">Stay&amp;Tobe</strain>
        <tissue evidence="1">Testes</tissue>
    </source>
</reference>
<evidence type="ECO:0000313" key="1">
    <source>
        <dbReference type="EMBL" id="KAJ9588418.1"/>
    </source>
</evidence>
<dbReference type="EMBL" id="JASPKZ010005683">
    <property type="protein sequence ID" value="KAJ9588418.1"/>
    <property type="molecule type" value="Genomic_DNA"/>
</dbReference>
<keyword evidence="2" id="KW-1185">Reference proteome</keyword>
<sequence length="57" mass="6613">KIKWSNTLTKDGRTFELSYLNKDTIFEKLSGHAQMFYIKLSNSADLHHKSNVLCPKN</sequence>
<name>A0AAD8EFG4_DIPPU</name>
<reference evidence="1" key="1">
    <citation type="journal article" date="2023" name="IScience">
        <title>Live-bearing cockroach genome reveals convergent evolutionary mechanisms linked to viviparity in insects and beyond.</title>
        <authorList>
            <person name="Fouks B."/>
            <person name="Harrison M.C."/>
            <person name="Mikhailova A.A."/>
            <person name="Marchal E."/>
            <person name="English S."/>
            <person name="Carruthers M."/>
            <person name="Jennings E.C."/>
            <person name="Chiamaka E.L."/>
            <person name="Frigard R.A."/>
            <person name="Pippel M."/>
            <person name="Attardo G.M."/>
            <person name="Benoit J.B."/>
            <person name="Bornberg-Bauer E."/>
            <person name="Tobe S.S."/>
        </authorList>
    </citation>
    <scope>NUCLEOTIDE SEQUENCE</scope>
    <source>
        <strain evidence="1">Stay&amp;Tobe</strain>
    </source>
</reference>
<organism evidence="1 2">
    <name type="scientific">Diploptera punctata</name>
    <name type="common">Pacific beetle cockroach</name>
    <dbReference type="NCBI Taxonomy" id="6984"/>
    <lineage>
        <taxon>Eukaryota</taxon>
        <taxon>Metazoa</taxon>
        <taxon>Ecdysozoa</taxon>
        <taxon>Arthropoda</taxon>
        <taxon>Hexapoda</taxon>
        <taxon>Insecta</taxon>
        <taxon>Pterygota</taxon>
        <taxon>Neoptera</taxon>
        <taxon>Polyneoptera</taxon>
        <taxon>Dictyoptera</taxon>
        <taxon>Blattodea</taxon>
        <taxon>Blaberoidea</taxon>
        <taxon>Blaberidae</taxon>
        <taxon>Diplopterinae</taxon>
        <taxon>Diploptera</taxon>
    </lineage>
</organism>
<comment type="caution">
    <text evidence="1">The sequence shown here is derived from an EMBL/GenBank/DDBJ whole genome shotgun (WGS) entry which is preliminary data.</text>
</comment>